<accession>A0A2W4BEP8</accession>
<evidence type="ECO:0000313" key="1">
    <source>
        <dbReference type="EMBL" id="PZL71492.1"/>
    </source>
</evidence>
<protein>
    <recommendedName>
        <fullName evidence="3">DUF4176 domain-containing protein</fullName>
    </recommendedName>
</protein>
<evidence type="ECO:0000313" key="2">
    <source>
        <dbReference type="Proteomes" id="UP000249828"/>
    </source>
</evidence>
<gene>
    <name evidence="1" type="ORF">CI088_12145</name>
</gene>
<organism evidence="1 2">
    <name type="scientific">Enterococcus plantarum</name>
    <dbReference type="NCBI Taxonomy" id="1077675"/>
    <lineage>
        <taxon>Bacteria</taxon>
        <taxon>Bacillati</taxon>
        <taxon>Bacillota</taxon>
        <taxon>Bacilli</taxon>
        <taxon>Lactobacillales</taxon>
        <taxon>Enterococcaceae</taxon>
        <taxon>Enterococcus</taxon>
    </lineage>
</organism>
<proteinExistence type="predicted"/>
<sequence>MLPTLPIGSIVYLADGNQKIMILNRGPLVEQNDEKVFFDYTGALYPAGLDPEQVFYFNKEDIDEVVFEGFKDEDEQRFVTLYENWVTKNTGDIKRGIVDNNNLNDDSYGF</sequence>
<dbReference type="AlphaFoldDB" id="A0A2W4BEP8"/>
<comment type="caution">
    <text evidence="1">The sequence shown here is derived from an EMBL/GenBank/DDBJ whole genome shotgun (WGS) entry which is preliminary data.</text>
</comment>
<dbReference type="Proteomes" id="UP000249828">
    <property type="component" value="Unassembled WGS sequence"/>
</dbReference>
<evidence type="ECO:0008006" key="3">
    <source>
        <dbReference type="Google" id="ProtNLM"/>
    </source>
</evidence>
<dbReference type="RefSeq" id="WP_111248390.1">
    <property type="nucleotide sequence ID" value="NZ_JAFLVY010000028.1"/>
</dbReference>
<dbReference type="Pfam" id="PF13780">
    <property type="entry name" value="DUF4176"/>
    <property type="match status" value="1"/>
</dbReference>
<reference evidence="1 2" key="1">
    <citation type="submission" date="2017-11" db="EMBL/GenBank/DDBJ databases">
        <title>Draft genome sequence of Enterococcus plantarum TRW2 strain isolated from lettuce.</title>
        <authorList>
            <person name="Kim E.B."/>
            <person name="Marco M.L."/>
            <person name="Williams T.R."/>
            <person name="You I.H."/>
        </authorList>
    </citation>
    <scope>NUCLEOTIDE SEQUENCE [LARGE SCALE GENOMIC DNA]</scope>
    <source>
        <strain evidence="1 2">TRW2</strain>
    </source>
</reference>
<keyword evidence="2" id="KW-1185">Reference proteome</keyword>
<name>A0A2W4BEP8_9ENTE</name>
<dbReference type="EMBL" id="PIEU01000105">
    <property type="protein sequence ID" value="PZL71492.1"/>
    <property type="molecule type" value="Genomic_DNA"/>
</dbReference>
<dbReference type="InterPro" id="IPR025233">
    <property type="entry name" value="DUF4176"/>
</dbReference>